<name>A0A0E9R7A6_ANGAN</name>
<proteinExistence type="predicted"/>
<accession>A0A0E9R7A6</accession>
<sequence>MSEGATEALHPRMD</sequence>
<dbReference type="EMBL" id="GBXM01083588">
    <property type="protein sequence ID" value="JAH24989.1"/>
    <property type="molecule type" value="Transcribed_RNA"/>
</dbReference>
<reference evidence="1" key="2">
    <citation type="journal article" date="2015" name="Fish Shellfish Immunol.">
        <title>Early steps in the European eel (Anguilla anguilla)-Vibrio vulnificus interaction in the gills: Role of the RtxA13 toxin.</title>
        <authorList>
            <person name="Callol A."/>
            <person name="Pajuelo D."/>
            <person name="Ebbesson L."/>
            <person name="Teles M."/>
            <person name="MacKenzie S."/>
            <person name="Amaro C."/>
        </authorList>
    </citation>
    <scope>NUCLEOTIDE SEQUENCE</scope>
</reference>
<organism evidence="1">
    <name type="scientific">Anguilla anguilla</name>
    <name type="common">European freshwater eel</name>
    <name type="synonym">Muraena anguilla</name>
    <dbReference type="NCBI Taxonomy" id="7936"/>
    <lineage>
        <taxon>Eukaryota</taxon>
        <taxon>Metazoa</taxon>
        <taxon>Chordata</taxon>
        <taxon>Craniata</taxon>
        <taxon>Vertebrata</taxon>
        <taxon>Euteleostomi</taxon>
        <taxon>Actinopterygii</taxon>
        <taxon>Neopterygii</taxon>
        <taxon>Teleostei</taxon>
        <taxon>Anguilliformes</taxon>
        <taxon>Anguillidae</taxon>
        <taxon>Anguilla</taxon>
    </lineage>
</organism>
<evidence type="ECO:0000313" key="1">
    <source>
        <dbReference type="EMBL" id="JAH24989.1"/>
    </source>
</evidence>
<protein>
    <submittedName>
        <fullName evidence="1">Uncharacterized protein</fullName>
    </submittedName>
</protein>
<reference evidence="1" key="1">
    <citation type="submission" date="2014-11" db="EMBL/GenBank/DDBJ databases">
        <authorList>
            <person name="Amaro Gonzalez C."/>
        </authorList>
    </citation>
    <scope>NUCLEOTIDE SEQUENCE</scope>
</reference>